<evidence type="ECO:0000313" key="3">
    <source>
        <dbReference type="Proteomes" id="UP000032180"/>
    </source>
</evidence>
<dbReference type="EnsemblPlants" id="LPERR11G20540.1">
    <property type="protein sequence ID" value="LPERR11G20540.1"/>
    <property type="gene ID" value="LPERR11G20540"/>
</dbReference>
<protein>
    <submittedName>
        <fullName evidence="2">Uncharacterized protein</fullName>
    </submittedName>
</protein>
<keyword evidence="3" id="KW-1185">Reference proteome</keyword>
<feature type="region of interest" description="Disordered" evidence="1">
    <location>
        <begin position="1"/>
        <end position="30"/>
    </location>
</feature>
<name>A0A0D9XVT1_9ORYZ</name>
<reference evidence="3" key="2">
    <citation type="submission" date="2013-12" db="EMBL/GenBank/DDBJ databases">
        <authorList>
            <person name="Yu Y."/>
            <person name="Lee S."/>
            <person name="de Baynast K."/>
            <person name="Wissotski M."/>
            <person name="Liu L."/>
            <person name="Talag J."/>
            <person name="Goicoechea J."/>
            <person name="Angelova A."/>
            <person name="Jetty R."/>
            <person name="Kudrna D."/>
            <person name="Golser W."/>
            <person name="Rivera L."/>
            <person name="Zhang J."/>
            <person name="Wing R."/>
        </authorList>
    </citation>
    <scope>NUCLEOTIDE SEQUENCE</scope>
</reference>
<evidence type="ECO:0000313" key="2">
    <source>
        <dbReference type="EnsemblPlants" id="LPERR11G20540.1"/>
    </source>
</evidence>
<dbReference type="Gramene" id="LPERR11G20540.1">
    <property type="protein sequence ID" value="LPERR11G20540.1"/>
    <property type="gene ID" value="LPERR11G20540"/>
</dbReference>
<organism evidence="2 3">
    <name type="scientific">Leersia perrieri</name>
    <dbReference type="NCBI Taxonomy" id="77586"/>
    <lineage>
        <taxon>Eukaryota</taxon>
        <taxon>Viridiplantae</taxon>
        <taxon>Streptophyta</taxon>
        <taxon>Embryophyta</taxon>
        <taxon>Tracheophyta</taxon>
        <taxon>Spermatophyta</taxon>
        <taxon>Magnoliopsida</taxon>
        <taxon>Liliopsida</taxon>
        <taxon>Poales</taxon>
        <taxon>Poaceae</taxon>
        <taxon>BOP clade</taxon>
        <taxon>Oryzoideae</taxon>
        <taxon>Oryzeae</taxon>
        <taxon>Oryzinae</taxon>
        <taxon>Leersia</taxon>
    </lineage>
</organism>
<dbReference type="Proteomes" id="UP000032180">
    <property type="component" value="Chromosome 11"/>
</dbReference>
<reference evidence="2 3" key="1">
    <citation type="submission" date="2012-08" db="EMBL/GenBank/DDBJ databases">
        <title>Oryza genome evolution.</title>
        <authorList>
            <person name="Wing R.A."/>
        </authorList>
    </citation>
    <scope>NUCLEOTIDE SEQUENCE</scope>
</reference>
<dbReference type="AlphaFoldDB" id="A0A0D9XVT1"/>
<accession>A0A0D9XVT1</accession>
<evidence type="ECO:0000256" key="1">
    <source>
        <dbReference type="SAM" id="MobiDB-lite"/>
    </source>
</evidence>
<proteinExistence type="predicted"/>
<sequence length="69" mass="7539">MDLPLAPCSQRRRTADADADASLPSSHANSGSYWGVSHASDVMLAHWQNALFVPNRTTPSVSIYLRLDI</sequence>
<reference evidence="2" key="3">
    <citation type="submission" date="2015-04" db="UniProtKB">
        <authorList>
            <consortium name="EnsemblPlants"/>
        </authorList>
    </citation>
    <scope>IDENTIFICATION</scope>
</reference>